<accession>A0A1G2E165</accession>
<dbReference type="GO" id="GO:0003677">
    <property type="term" value="F:DNA binding"/>
    <property type="evidence" value="ECO:0007669"/>
    <property type="project" value="InterPro"/>
</dbReference>
<reference evidence="5 6" key="1">
    <citation type="journal article" date="2016" name="Nat. Commun.">
        <title>Thousands of microbial genomes shed light on interconnected biogeochemical processes in an aquifer system.</title>
        <authorList>
            <person name="Anantharaman K."/>
            <person name="Brown C.T."/>
            <person name="Hug L.A."/>
            <person name="Sharon I."/>
            <person name="Castelle C.J."/>
            <person name="Probst A.J."/>
            <person name="Thomas B.C."/>
            <person name="Singh A."/>
            <person name="Wilkins M.J."/>
            <person name="Karaoz U."/>
            <person name="Brodie E.L."/>
            <person name="Williams K.H."/>
            <person name="Hubbard S.S."/>
            <person name="Banfield J.F."/>
        </authorList>
    </citation>
    <scope>NUCLEOTIDE SEQUENCE [LARGE SCALE GENOMIC DNA]</scope>
</reference>
<dbReference type="InterPro" id="IPR025158">
    <property type="entry name" value="Mg_chelat-rel_C"/>
</dbReference>
<evidence type="ECO:0000256" key="2">
    <source>
        <dbReference type="ARBA" id="ARBA00022741"/>
    </source>
</evidence>
<feature type="domain" description="AAA+ ATPase" evidence="4">
    <location>
        <begin position="212"/>
        <end position="395"/>
    </location>
</feature>
<dbReference type="InterPro" id="IPR045006">
    <property type="entry name" value="CHLI-like"/>
</dbReference>
<dbReference type="Pfam" id="PF01078">
    <property type="entry name" value="Mg_chelatase"/>
    <property type="match status" value="1"/>
</dbReference>
<keyword evidence="3" id="KW-0067">ATP-binding</keyword>
<gene>
    <name evidence="5" type="ORF">A2654_01970</name>
</gene>
<dbReference type="Gene3D" id="3.40.50.300">
    <property type="entry name" value="P-loop containing nucleotide triphosphate hydrolases"/>
    <property type="match status" value="1"/>
</dbReference>
<dbReference type="Pfam" id="PF13541">
    <property type="entry name" value="ChlI"/>
    <property type="match status" value="1"/>
</dbReference>
<comment type="similarity">
    <text evidence="1">Belongs to the Mg-chelatase subunits D/I family. ComM subfamily.</text>
</comment>
<proteinExistence type="inferred from homology"/>
<dbReference type="InterPro" id="IPR003593">
    <property type="entry name" value="AAA+_ATPase"/>
</dbReference>
<evidence type="ECO:0000256" key="1">
    <source>
        <dbReference type="ARBA" id="ARBA00006354"/>
    </source>
</evidence>
<protein>
    <submittedName>
        <fullName evidence="5">Magnesium chelatase</fullName>
    </submittedName>
</protein>
<keyword evidence="2" id="KW-0547">Nucleotide-binding</keyword>
<dbReference type="SUPFAM" id="SSF52540">
    <property type="entry name" value="P-loop containing nucleoside triphosphate hydrolases"/>
    <property type="match status" value="1"/>
</dbReference>
<evidence type="ECO:0000313" key="6">
    <source>
        <dbReference type="Proteomes" id="UP000178721"/>
    </source>
</evidence>
<dbReference type="InterPro" id="IPR004482">
    <property type="entry name" value="Mg_chelat-rel"/>
</dbReference>
<dbReference type="NCBIfam" id="TIGR00368">
    <property type="entry name" value="YifB family Mg chelatase-like AAA ATPase"/>
    <property type="match status" value="1"/>
</dbReference>
<dbReference type="InterPro" id="IPR014721">
    <property type="entry name" value="Ribsml_uS5_D2-typ_fold_subgr"/>
</dbReference>
<dbReference type="PANTHER" id="PTHR32039">
    <property type="entry name" value="MAGNESIUM-CHELATASE SUBUNIT CHLI"/>
    <property type="match status" value="1"/>
</dbReference>
<organism evidence="5 6">
    <name type="scientific">Candidatus Nealsonbacteria bacterium RIFCSPHIGHO2_01_FULL_43_31</name>
    <dbReference type="NCBI Taxonomy" id="1801665"/>
    <lineage>
        <taxon>Bacteria</taxon>
        <taxon>Candidatus Nealsoniibacteriota</taxon>
    </lineage>
</organism>
<dbReference type="PRINTS" id="PR01657">
    <property type="entry name" value="MCMFAMILY"/>
</dbReference>
<dbReference type="Pfam" id="PF13335">
    <property type="entry name" value="Mg_chelatase_C"/>
    <property type="match status" value="1"/>
</dbReference>
<evidence type="ECO:0000256" key="3">
    <source>
        <dbReference type="ARBA" id="ARBA00022840"/>
    </source>
</evidence>
<dbReference type="GO" id="GO:0005524">
    <property type="term" value="F:ATP binding"/>
    <property type="evidence" value="ECO:0007669"/>
    <property type="project" value="UniProtKB-KW"/>
</dbReference>
<comment type="caution">
    <text evidence="5">The sequence shown here is derived from an EMBL/GenBank/DDBJ whole genome shotgun (WGS) entry which is preliminary data.</text>
</comment>
<dbReference type="AlphaFoldDB" id="A0A1G2E165"/>
<dbReference type="InterPro" id="IPR001208">
    <property type="entry name" value="MCM_dom"/>
</dbReference>
<dbReference type="Proteomes" id="UP000178721">
    <property type="component" value="Unassembled WGS sequence"/>
</dbReference>
<dbReference type="InterPro" id="IPR020568">
    <property type="entry name" value="Ribosomal_Su5_D2-typ_SF"/>
</dbReference>
<dbReference type="SMART" id="SM00382">
    <property type="entry name" value="AAA"/>
    <property type="match status" value="1"/>
</dbReference>
<dbReference type="Gene3D" id="3.30.230.10">
    <property type="match status" value="1"/>
</dbReference>
<sequence>MLIKVQSAANRGLETIGVDVEVNVANRGLPGFDIVGLPDKEVQESRERVKTAILSSRIEFPQKKITVNLAPADVPKEGSAYDLPIAVGILAALTNCPIPERSLFFGELSLSGDLRHTKGALLLALFAKEKGYKSVFVPKDSANEAAIVKGVNVYPVQNLQQLLAHFAERECILPLIYEPVKEVLPDDLTEFDMKDVLGQEQAKRAMEIAAAGGHNILLVGNPGAGKTMLARALPGILPPLNEIESLEATKIHSAAGVIPPGGALLVTRQFRSPHHTASPVGLIGGGTRPHPGEISLAHRGVLFLDEFNEFPRSVLEALRQPLEDGVVMISRSQERVLYPARFMLVASANPCPCGYLNHPKKACICSVQQIKKYQKRISGPLLDRIDLHIDVPPVDVRELSENQKASEFLEPSKVIKERVMFARKVQQTRFAEDSIQVNAEMKNSHIKKYCPMKKEVEQILQQAAIKFQLSARSYLKMIKVARTIADLEKAPEIEVQHIAEALQYRAKAYEGV</sequence>
<dbReference type="SUPFAM" id="SSF54211">
    <property type="entry name" value="Ribosomal protein S5 domain 2-like"/>
    <property type="match status" value="1"/>
</dbReference>
<dbReference type="InterPro" id="IPR027417">
    <property type="entry name" value="P-loop_NTPase"/>
</dbReference>
<dbReference type="InterPro" id="IPR000523">
    <property type="entry name" value="Mg_chelatse_chII-like_cat_dom"/>
</dbReference>
<name>A0A1G2E165_9BACT</name>
<evidence type="ECO:0000313" key="5">
    <source>
        <dbReference type="EMBL" id="OGZ19606.1"/>
    </source>
</evidence>
<dbReference type="PANTHER" id="PTHR32039:SF7">
    <property type="entry name" value="COMPETENCE PROTEIN COMM"/>
    <property type="match status" value="1"/>
</dbReference>
<evidence type="ECO:0000259" key="4">
    <source>
        <dbReference type="SMART" id="SM00382"/>
    </source>
</evidence>
<dbReference type="EMBL" id="MHMA01000039">
    <property type="protein sequence ID" value="OGZ19606.1"/>
    <property type="molecule type" value="Genomic_DNA"/>
</dbReference>